<dbReference type="PROSITE" id="PS51257">
    <property type="entry name" value="PROKAR_LIPOPROTEIN"/>
    <property type="match status" value="1"/>
</dbReference>
<dbReference type="SUPFAM" id="SSF53807">
    <property type="entry name" value="Helical backbone' metal receptor"/>
    <property type="match status" value="1"/>
</dbReference>
<dbReference type="Gene3D" id="3.40.50.1980">
    <property type="entry name" value="Nitrogenase molybdenum iron protein domain"/>
    <property type="match status" value="2"/>
</dbReference>
<evidence type="ECO:0000313" key="5">
    <source>
        <dbReference type="Proteomes" id="UP000000844"/>
    </source>
</evidence>
<dbReference type="eggNOG" id="COG0614">
    <property type="taxonomic scope" value="Bacteria"/>
</dbReference>
<dbReference type="OrthoDB" id="6495095at2"/>
<dbReference type="CDD" id="cd01143">
    <property type="entry name" value="YvrC"/>
    <property type="match status" value="1"/>
</dbReference>
<keyword evidence="5" id="KW-1185">Reference proteome</keyword>
<evidence type="ECO:0000256" key="2">
    <source>
        <dbReference type="SAM" id="SignalP"/>
    </source>
</evidence>
<accession>D3Q462</accession>
<dbReference type="InterPro" id="IPR050902">
    <property type="entry name" value="ABC_Transporter_SBP"/>
</dbReference>
<dbReference type="HOGENOM" id="CLU_038034_2_8_11"/>
<evidence type="ECO:0000259" key="3">
    <source>
        <dbReference type="PROSITE" id="PS50983"/>
    </source>
</evidence>
<dbReference type="GO" id="GO:0071281">
    <property type="term" value="P:cellular response to iron ion"/>
    <property type="evidence" value="ECO:0007669"/>
    <property type="project" value="TreeGrafter"/>
</dbReference>
<keyword evidence="2" id="KW-0732">Signal</keyword>
<gene>
    <name evidence="4" type="ordered locus">Snas_6329</name>
</gene>
<organism evidence="4 5">
    <name type="scientific">Stackebrandtia nassauensis (strain DSM 44728 / CIP 108903 / NRRL B-16338 / NBRC 102104 / LLR-40K-21)</name>
    <dbReference type="NCBI Taxonomy" id="446470"/>
    <lineage>
        <taxon>Bacteria</taxon>
        <taxon>Bacillati</taxon>
        <taxon>Actinomycetota</taxon>
        <taxon>Actinomycetes</taxon>
        <taxon>Glycomycetales</taxon>
        <taxon>Glycomycetaceae</taxon>
        <taxon>Stackebrandtia</taxon>
    </lineage>
</organism>
<feature type="domain" description="Fe/B12 periplasmic-binding" evidence="3">
    <location>
        <begin position="48"/>
        <end position="297"/>
    </location>
</feature>
<dbReference type="PANTHER" id="PTHR30535:SF34">
    <property type="entry name" value="MOLYBDATE-BINDING PROTEIN MOLA"/>
    <property type="match status" value="1"/>
</dbReference>
<sequence>MRLGPKLLGVAAVATLALTACADAPSEEKDGGGDYAAGGVTLDAKPDKIVSLSATATEMLFAIDAGDQVEAVDSTSNYPKDAPKTDLDAFNPNVESIAGYEPDLVVVSHDQEGIRDKLKEAKIPTYYAPAAASLDDSYEQIEDLGALTGHRKDAKKLTGDIESEIDTMVEQLPSREDKPTVYYELDDDHYTLTSDTFAGSLLKKAGLVNIADGVEGAEETGGYPKLTGEFILSENPDFVFATGGQTVKDVTGRQGWDSLEAVKKKQVYSLDADVSSRWGPRVVDLMRDITDAVAKSK</sequence>
<dbReference type="Pfam" id="PF01497">
    <property type="entry name" value="Peripla_BP_2"/>
    <property type="match status" value="1"/>
</dbReference>
<dbReference type="PANTHER" id="PTHR30535">
    <property type="entry name" value="VITAMIN B12-BINDING PROTEIN"/>
    <property type="match status" value="1"/>
</dbReference>
<feature type="chain" id="PRO_5003048223" evidence="2">
    <location>
        <begin position="23"/>
        <end position="297"/>
    </location>
</feature>
<dbReference type="RefSeq" id="WP_013021518.1">
    <property type="nucleotide sequence ID" value="NC_013947.1"/>
</dbReference>
<reference evidence="4 5" key="1">
    <citation type="journal article" date="2009" name="Stand. Genomic Sci.">
        <title>Complete genome sequence of Stackebrandtia nassauensis type strain (LLR-40K-21).</title>
        <authorList>
            <person name="Munk C."/>
            <person name="Lapidus A."/>
            <person name="Copeland A."/>
            <person name="Jando M."/>
            <person name="Mayilraj S."/>
            <person name="Glavina Del Rio T."/>
            <person name="Nolan M."/>
            <person name="Chen F."/>
            <person name="Lucas S."/>
            <person name="Tice H."/>
            <person name="Cheng J.F."/>
            <person name="Han C."/>
            <person name="Detter J.C."/>
            <person name="Bruce D."/>
            <person name="Goodwin L."/>
            <person name="Chain P."/>
            <person name="Pitluck S."/>
            <person name="Goker M."/>
            <person name="Ovchinikova G."/>
            <person name="Pati A."/>
            <person name="Ivanova N."/>
            <person name="Mavromatis K."/>
            <person name="Chen A."/>
            <person name="Palaniappan K."/>
            <person name="Land M."/>
            <person name="Hauser L."/>
            <person name="Chang Y.J."/>
            <person name="Jeffries C.D."/>
            <person name="Bristow J."/>
            <person name="Eisen J.A."/>
            <person name="Markowitz V."/>
            <person name="Hugenholtz P."/>
            <person name="Kyrpides N.C."/>
            <person name="Klenk H.P."/>
        </authorList>
    </citation>
    <scope>NUCLEOTIDE SEQUENCE [LARGE SCALE GENOMIC DNA]</scope>
    <source>
        <strain evidence="5">DSM 44728 / CIP 108903 / NRRL B-16338 / NBRC 102104 / LLR-40K-21</strain>
    </source>
</reference>
<dbReference type="KEGG" id="sna:Snas_6329"/>
<protein>
    <submittedName>
        <fullName evidence="4">Periplasmic binding protein</fullName>
    </submittedName>
</protein>
<dbReference type="PROSITE" id="PS50983">
    <property type="entry name" value="FE_B12_PBP"/>
    <property type="match status" value="1"/>
</dbReference>
<evidence type="ECO:0000313" key="4">
    <source>
        <dbReference type="EMBL" id="ADD45947.1"/>
    </source>
</evidence>
<dbReference type="InterPro" id="IPR002491">
    <property type="entry name" value="ABC_transptr_periplasmic_BD"/>
</dbReference>
<proteinExistence type="inferred from homology"/>
<feature type="signal peptide" evidence="2">
    <location>
        <begin position="1"/>
        <end position="22"/>
    </location>
</feature>
<dbReference type="EMBL" id="CP001778">
    <property type="protein sequence ID" value="ADD45947.1"/>
    <property type="molecule type" value="Genomic_DNA"/>
</dbReference>
<dbReference type="STRING" id="446470.Snas_6329"/>
<name>D3Q462_STANL</name>
<comment type="similarity">
    <text evidence="1">Belongs to the bacterial solute-binding protein 8 family.</text>
</comment>
<dbReference type="Proteomes" id="UP000000844">
    <property type="component" value="Chromosome"/>
</dbReference>
<evidence type="ECO:0000256" key="1">
    <source>
        <dbReference type="ARBA" id="ARBA00008814"/>
    </source>
</evidence>
<dbReference type="AlphaFoldDB" id="D3Q462"/>